<dbReference type="Proteomes" id="UP000318590">
    <property type="component" value="Unassembled WGS sequence"/>
</dbReference>
<dbReference type="RefSeq" id="WP_142835077.1">
    <property type="nucleotide sequence ID" value="NZ_VFSV01000020.1"/>
</dbReference>
<dbReference type="Pfam" id="PF05954">
    <property type="entry name" value="Phage_GPD"/>
    <property type="match status" value="1"/>
</dbReference>
<dbReference type="AlphaFoldDB" id="A0A547PWD7"/>
<name>A0A547PWD7_9RHOB</name>
<feature type="compositionally biased region" description="Low complexity" evidence="1">
    <location>
        <begin position="330"/>
        <end position="346"/>
    </location>
</feature>
<feature type="region of interest" description="Disordered" evidence="1">
    <location>
        <begin position="315"/>
        <end position="346"/>
    </location>
</feature>
<dbReference type="OrthoDB" id="4070623at2"/>
<evidence type="ECO:0000256" key="1">
    <source>
        <dbReference type="SAM" id="MobiDB-lite"/>
    </source>
</evidence>
<evidence type="ECO:0000313" key="2">
    <source>
        <dbReference type="EMBL" id="TRD18404.1"/>
    </source>
</evidence>
<dbReference type="SUPFAM" id="SSF69279">
    <property type="entry name" value="Phage tail proteins"/>
    <property type="match status" value="1"/>
</dbReference>
<evidence type="ECO:0000313" key="3">
    <source>
        <dbReference type="Proteomes" id="UP000318590"/>
    </source>
</evidence>
<dbReference type="EMBL" id="VFSV01000020">
    <property type="protein sequence ID" value="TRD18404.1"/>
    <property type="molecule type" value="Genomic_DNA"/>
</dbReference>
<comment type="caution">
    <text evidence="2">The sequence shown here is derived from an EMBL/GenBank/DDBJ whole genome shotgun (WGS) entry which is preliminary data.</text>
</comment>
<accession>A0A547PWD7</accession>
<proteinExistence type="predicted"/>
<sequence>MQIAFQIRADGADITGRVNDRLLGLSVIDEAGAQADRAEITLDNRDMRLALPSGGAVLEIALGYRGALVALGRFVVDEVTGGIGPDTITLHAKAADMLGPIRARKTRAWTDQTLGQIARTIAGEHGLTAKVAASLASVAYPYLAQTAESDLNLLTRLARDLDAVAKPAGGALVVLPRDATESAGGTALPVTPIQRSEITSGRWKITGRGLYGKVTAQWGDRGAGAVQTVTEGDGTPVLALRHRHPTEEAARRAARAALTRNTRAAGQIDLTLGGFRGDLMAGAEIGIAGLLPELDGRWRLTRVTHRLGTTLATSLTAERGTPEMTETETTETGTTEPATTKTETAP</sequence>
<organism evidence="2 3">
    <name type="scientific">Palleronia caenipelagi</name>
    <dbReference type="NCBI Taxonomy" id="2489174"/>
    <lineage>
        <taxon>Bacteria</taxon>
        <taxon>Pseudomonadati</taxon>
        <taxon>Pseudomonadota</taxon>
        <taxon>Alphaproteobacteria</taxon>
        <taxon>Rhodobacterales</taxon>
        <taxon>Roseobacteraceae</taxon>
        <taxon>Palleronia</taxon>
    </lineage>
</organism>
<keyword evidence="3" id="KW-1185">Reference proteome</keyword>
<gene>
    <name evidence="2" type="ORF">FEV53_12170</name>
</gene>
<protein>
    <submittedName>
        <fullName evidence="2">Phage tail protein</fullName>
    </submittedName>
</protein>
<reference evidence="2 3" key="1">
    <citation type="submission" date="2019-06" db="EMBL/GenBank/DDBJ databases">
        <title>Paenimaribius caenipelagi gen. nov., sp. nov., isolated from a tidal flat.</title>
        <authorList>
            <person name="Yoon J.-H."/>
        </authorList>
    </citation>
    <scope>NUCLEOTIDE SEQUENCE [LARGE SCALE GENOMIC DNA]</scope>
    <source>
        <strain evidence="2 3">JBTF-M29</strain>
    </source>
</reference>